<feature type="transmembrane region" description="Helical" evidence="6">
    <location>
        <begin position="409"/>
        <end position="432"/>
    </location>
</feature>
<protein>
    <submittedName>
        <fullName evidence="7">Major facilitator superfamily domain-containing protein</fullName>
    </submittedName>
</protein>
<keyword evidence="4 6" id="KW-1133">Transmembrane helix</keyword>
<dbReference type="Gene3D" id="1.20.1250.20">
    <property type="entry name" value="MFS general substrate transporter like domains"/>
    <property type="match status" value="2"/>
</dbReference>
<dbReference type="PANTHER" id="PTHR43791">
    <property type="entry name" value="PERMEASE-RELATED"/>
    <property type="match status" value="1"/>
</dbReference>
<keyword evidence="3 6" id="KW-0812">Transmembrane</keyword>
<comment type="caution">
    <text evidence="7">The sequence shown here is derived from an EMBL/GenBank/DDBJ whole genome shotgun (WGS) entry which is preliminary data.</text>
</comment>
<sequence length="522" mass="57730">MAQYASSTIDPRENGETSHLLILHNVAAEEEEAFVLQDSEDAVQHFGSAELREKLERSLLRKLDTRLSILVLIYVLNYIDRNNVAAARLRGFEEDLHLTGSQFATVLSILYVGYIILQIPSNMTLNYIGKPSLYLPGCMALWGIISCLTGTATTYVKKSLWIRDCNWISLVILVHSVRVSSLDSSRQPSSREHWQFLISKWYKRTELSQRTAYLSSGSLIASATGSLIASGILGVMDNALGVATWRWLFFIEGGLTVFVALCAAFILPDFPETSSGWLTAAERSLAIQRIQEESPSGTSSHHHNQLRTQLDGLRLAVSDPKVWWLAATMGSLTLSLSWNAYFPSIMATIGYNPTITLLLCAPPWFVATAIAITVSRHSDKSGERCWHITVSMGFGLIGFLLASSTMNAIIRYVSLFFMAQSYTGHVCVLAWASGSISQTPAKRAVALALINTVSSLGNVFGSYIWPTKWGPDYSRSFTICTFANALSIAMCWMFRKHLASLNSAAAKKEALNDEAEGYRYIL</sequence>
<dbReference type="Pfam" id="PF07690">
    <property type="entry name" value="MFS_1"/>
    <property type="match status" value="1"/>
</dbReference>
<keyword evidence="5 6" id="KW-0472">Membrane</keyword>
<dbReference type="Proteomes" id="UP001163828">
    <property type="component" value="Unassembled WGS sequence"/>
</dbReference>
<evidence type="ECO:0000313" key="7">
    <source>
        <dbReference type="EMBL" id="KAJ3994211.1"/>
    </source>
</evidence>
<feature type="transmembrane region" description="Helical" evidence="6">
    <location>
        <begin position="133"/>
        <end position="155"/>
    </location>
</feature>
<keyword evidence="8" id="KW-1185">Reference proteome</keyword>
<proteinExistence type="predicted"/>
<dbReference type="InterPro" id="IPR036259">
    <property type="entry name" value="MFS_trans_sf"/>
</dbReference>
<evidence type="ECO:0000256" key="3">
    <source>
        <dbReference type="ARBA" id="ARBA00022692"/>
    </source>
</evidence>
<comment type="subcellular location">
    <subcellularLocation>
        <location evidence="1">Membrane</location>
        <topology evidence="1">Multi-pass membrane protein</topology>
    </subcellularLocation>
</comment>
<dbReference type="SUPFAM" id="SSF103473">
    <property type="entry name" value="MFS general substrate transporter"/>
    <property type="match status" value="1"/>
</dbReference>
<feature type="transmembrane region" description="Helical" evidence="6">
    <location>
        <begin position="322"/>
        <end position="342"/>
    </location>
</feature>
<evidence type="ECO:0000256" key="2">
    <source>
        <dbReference type="ARBA" id="ARBA00022448"/>
    </source>
</evidence>
<accession>A0ABQ8Q6R6</accession>
<keyword evidence="2" id="KW-0813">Transport</keyword>
<feature type="transmembrane region" description="Helical" evidence="6">
    <location>
        <begin position="386"/>
        <end position="403"/>
    </location>
</feature>
<feature type="transmembrane region" description="Helical" evidence="6">
    <location>
        <begin position="444"/>
        <end position="464"/>
    </location>
</feature>
<organism evidence="7 8">
    <name type="scientific">Lentinula boryana</name>
    <dbReference type="NCBI Taxonomy" id="40481"/>
    <lineage>
        <taxon>Eukaryota</taxon>
        <taxon>Fungi</taxon>
        <taxon>Dikarya</taxon>
        <taxon>Basidiomycota</taxon>
        <taxon>Agaricomycotina</taxon>
        <taxon>Agaricomycetes</taxon>
        <taxon>Agaricomycetidae</taxon>
        <taxon>Agaricales</taxon>
        <taxon>Marasmiineae</taxon>
        <taxon>Omphalotaceae</taxon>
        <taxon>Lentinula</taxon>
    </lineage>
</organism>
<feature type="transmembrane region" description="Helical" evidence="6">
    <location>
        <begin position="476"/>
        <end position="494"/>
    </location>
</feature>
<name>A0ABQ8Q6R6_9AGAR</name>
<feature type="transmembrane region" description="Helical" evidence="6">
    <location>
        <begin position="354"/>
        <end position="374"/>
    </location>
</feature>
<feature type="transmembrane region" description="Helical" evidence="6">
    <location>
        <begin position="247"/>
        <end position="267"/>
    </location>
</feature>
<evidence type="ECO:0000256" key="1">
    <source>
        <dbReference type="ARBA" id="ARBA00004141"/>
    </source>
</evidence>
<feature type="transmembrane region" description="Helical" evidence="6">
    <location>
        <begin position="99"/>
        <end position="121"/>
    </location>
</feature>
<evidence type="ECO:0000313" key="8">
    <source>
        <dbReference type="Proteomes" id="UP001163828"/>
    </source>
</evidence>
<dbReference type="PANTHER" id="PTHR43791:SF6">
    <property type="entry name" value="TRANSPORTER, PUTATIVE (AFU_ORTHOLOGUE AFUA_1G16690)-RELATED"/>
    <property type="match status" value="1"/>
</dbReference>
<dbReference type="EMBL" id="MU790717">
    <property type="protein sequence ID" value="KAJ3994211.1"/>
    <property type="molecule type" value="Genomic_DNA"/>
</dbReference>
<evidence type="ECO:0000256" key="5">
    <source>
        <dbReference type="ARBA" id="ARBA00023136"/>
    </source>
</evidence>
<dbReference type="InterPro" id="IPR011701">
    <property type="entry name" value="MFS"/>
</dbReference>
<reference evidence="7" key="1">
    <citation type="submission" date="2022-08" db="EMBL/GenBank/DDBJ databases">
        <authorList>
            <consortium name="DOE Joint Genome Institute"/>
            <person name="Min B."/>
            <person name="Riley R."/>
            <person name="Sierra-Patev S."/>
            <person name="Naranjo-Ortiz M."/>
            <person name="Looney B."/>
            <person name="Konkel Z."/>
            <person name="Slot J.C."/>
            <person name="Sakamoto Y."/>
            <person name="Steenwyk J.L."/>
            <person name="Rokas A."/>
            <person name="Carro J."/>
            <person name="Camarero S."/>
            <person name="Ferreira P."/>
            <person name="Molpeceres G."/>
            <person name="Ruiz-Duenas F.J."/>
            <person name="Serrano A."/>
            <person name="Henrissat B."/>
            <person name="Drula E."/>
            <person name="Hughes K.W."/>
            <person name="Mata J.L."/>
            <person name="Ishikawa N.K."/>
            <person name="Vargas-Isla R."/>
            <person name="Ushijima S."/>
            <person name="Smith C.A."/>
            <person name="Ahrendt S."/>
            <person name="Andreopoulos W."/>
            <person name="He G."/>
            <person name="Labutti K."/>
            <person name="Lipzen A."/>
            <person name="Ng V."/>
            <person name="Sandor L."/>
            <person name="Barry K."/>
            <person name="Martinez A.T."/>
            <person name="Xiao Y."/>
            <person name="Gibbons J.G."/>
            <person name="Terashima K."/>
            <person name="Hibbett D.S."/>
            <person name="Grigoriev I.V."/>
        </authorList>
    </citation>
    <scope>NUCLEOTIDE SEQUENCE</scope>
    <source>
        <strain evidence="7">TFB10827</strain>
    </source>
</reference>
<evidence type="ECO:0000256" key="6">
    <source>
        <dbReference type="SAM" id="Phobius"/>
    </source>
</evidence>
<evidence type="ECO:0000256" key="4">
    <source>
        <dbReference type="ARBA" id="ARBA00022989"/>
    </source>
</evidence>
<gene>
    <name evidence="7" type="ORF">F5050DRAFT_1809829</name>
</gene>